<evidence type="ECO:0000256" key="7">
    <source>
        <dbReference type="RuleBase" id="RU003869"/>
    </source>
</evidence>
<evidence type="ECO:0000259" key="9">
    <source>
        <dbReference type="Pfam" id="PF00347"/>
    </source>
</evidence>
<dbReference type="PANTHER" id="PTHR11655">
    <property type="entry name" value="60S/50S RIBOSOMAL PROTEIN L6/L9"/>
    <property type="match status" value="1"/>
</dbReference>
<dbReference type="InterPro" id="IPR002358">
    <property type="entry name" value="Ribosomal_uL6_CS"/>
</dbReference>
<feature type="domain" description="Large ribosomal subunit protein uL6 alpha-beta" evidence="9">
    <location>
        <begin position="90"/>
        <end position="164"/>
    </location>
</feature>
<dbReference type="GO" id="GO:0002181">
    <property type="term" value="P:cytoplasmic translation"/>
    <property type="evidence" value="ECO:0007669"/>
    <property type="project" value="TreeGrafter"/>
</dbReference>
<comment type="similarity">
    <text evidence="1 6 7">Belongs to the universal ribosomal protein uL6 family.</text>
</comment>
<evidence type="ECO:0000313" key="11">
    <source>
        <dbReference type="Proteomes" id="UP000324896"/>
    </source>
</evidence>
<dbReference type="PANTHER" id="PTHR11655:SF14">
    <property type="entry name" value="LARGE RIBOSOMAL SUBUNIT PROTEIN UL6M"/>
    <property type="match status" value="1"/>
</dbReference>
<keyword evidence="5 6" id="KW-0687">Ribonucleoprotein</keyword>
<dbReference type="SUPFAM" id="SSF56053">
    <property type="entry name" value="Ribosomal protein L6"/>
    <property type="match status" value="2"/>
</dbReference>
<dbReference type="PIRSF" id="PIRSF002162">
    <property type="entry name" value="Ribosomal_L6"/>
    <property type="match status" value="1"/>
</dbReference>
<evidence type="ECO:0000256" key="4">
    <source>
        <dbReference type="ARBA" id="ARBA00022980"/>
    </source>
</evidence>
<evidence type="ECO:0000256" key="5">
    <source>
        <dbReference type="ARBA" id="ARBA00023274"/>
    </source>
</evidence>
<dbReference type="AlphaFoldDB" id="A0A1G6Q4E6"/>
<evidence type="ECO:0000256" key="3">
    <source>
        <dbReference type="ARBA" id="ARBA00022884"/>
    </source>
</evidence>
<dbReference type="EMBL" id="FMYT01000016">
    <property type="protein sequence ID" value="SDC87168.1"/>
    <property type="molecule type" value="Genomic_DNA"/>
</dbReference>
<dbReference type="Gene3D" id="3.90.930.12">
    <property type="entry name" value="Ribosomal protein L6, alpha-beta domain"/>
    <property type="match status" value="2"/>
</dbReference>
<dbReference type="GO" id="GO:0019843">
    <property type="term" value="F:rRNA binding"/>
    <property type="evidence" value="ECO:0007669"/>
    <property type="project" value="UniProtKB-UniRule"/>
</dbReference>
<proteinExistence type="inferred from homology"/>
<dbReference type="PROSITE" id="PS00525">
    <property type="entry name" value="RIBOSOMAL_L6_1"/>
    <property type="match status" value="1"/>
</dbReference>
<keyword evidence="4 6" id="KW-0689">Ribosomal protein</keyword>
<feature type="domain" description="Large ribosomal subunit protein uL6 alpha-beta" evidence="9">
    <location>
        <begin position="11"/>
        <end position="82"/>
    </location>
</feature>
<dbReference type="FunFam" id="3.90.930.12:FF:000001">
    <property type="entry name" value="50S ribosomal protein L6"/>
    <property type="match status" value="1"/>
</dbReference>
<protein>
    <recommendedName>
        <fullName evidence="6">Large ribosomal subunit protein uL6</fullName>
    </recommendedName>
</protein>
<evidence type="ECO:0000256" key="6">
    <source>
        <dbReference type="HAMAP-Rule" id="MF_01365"/>
    </source>
</evidence>
<keyword evidence="3 6" id="KW-0694">RNA-binding</keyword>
<dbReference type="PRINTS" id="PR00059">
    <property type="entry name" value="RIBOSOMALL6"/>
</dbReference>
<dbReference type="RefSeq" id="WP_089655131.1">
    <property type="nucleotide sequence ID" value="NZ_FMYT01000016.1"/>
</dbReference>
<dbReference type="InterPro" id="IPR036789">
    <property type="entry name" value="Ribosomal_uL6-like_a/b-dom_sf"/>
</dbReference>
<accession>A0A1G6Q4E6</accession>
<comment type="function">
    <text evidence="6 8">This protein binds to the 23S rRNA, and is important in its secondary structure. It is located near the subunit interface in the base of the L7/L12 stalk, and near the tRNA binding site of the peptidyltransferase center.</text>
</comment>
<evidence type="ECO:0000256" key="1">
    <source>
        <dbReference type="ARBA" id="ARBA00009356"/>
    </source>
</evidence>
<reference evidence="10 11" key="1">
    <citation type="submission" date="2016-10" db="EMBL/GenBank/DDBJ databases">
        <authorList>
            <person name="Varghese N."/>
            <person name="Submissions S."/>
        </authorList>
    </citation>
    <scope>NUCLEOTIDE SEQUENCE [LARGE SCALE GENOMIC DNA]</scope>
    <source>
        <strain evidence="10 11">WG10</strain>
    </source>
</reference>
<name>A0A1G6Q4E6_9FIRM</name>
<keyword evidence="2 6" id="KW-0699">rRNA-binding</keyword>
<dbReference type="Proteomes" id="UP000324896">
    <property type="component" value="Unassembled WGS sequence"/>
</dbReference>
<dbReference type="FunFam" id="3.90.930.12:FF:000002">
    <property type="entry name" value="50S ribosomal protein L6"/>
    <property type="match status" value="1"/>
</dbReference>
<evidence type="ECO:0000256" key="2">
    <source>
        <dbReference type="ARBA" id="ARBA00022730"/>
    </source>
</evidence>
<sequence>MSRIGDLPIEIPEKVEVTVAGQNVKVKGPLGELERTFKPGIDIKVEDNEVVVERNGEDIESRSMHGLVRSLIEGMVEGVSKGFEKKLEMVGVGYNAQVQGDKLKLEVGYSHPVIIEAEGDISFEVEKNTNITVKGIDKQRVGDTAAKIREVRKPEPYKGKGIKYVGEHIRRKVGKTG</sequence>
<dbReference type="InterPro" id="IPR019906">
    <property type="entry name" value="Ribosomal_uL6_bac-type"/>
</dbReference>
<dbReference type="InterPro" id="IPR020040">
    <property type="entry name" value="Ribosomal_uL6_a/b-dom"/>
</dbReference>
<dbReference type="HAMAP" id="MF_01365_B">
    <property type="entry name" value="Ribosomal_uL6_B"/>
    <property type="match status" value="1"/>
</dbReference>
<evidence type="ECO:0000256" key="8">
    <source>
        <dbReference type="RuleBase" id="RU003870"/>
    </source>
</evidence>
<dbReference type="GO" id="GO:0022625">
    <property type="term" value="C:cytosolic large ribosomal subunit"/>
    <property type="evidence" value="ECO:0007669"/>
    <property type="project" value="UniProtKB-UniRule"/>
</dbReference>
<gene>
    <name evidence="6" type="primary">rplF</name>
    <name evidence="10" type="ORF">SAMN04488597_11667</name>
</gene>
<dbReference type="NCBIfam" id="TIGR03654">
    <property type="entry name" value="L6_bact"/>
    <property type="match status" value="1"/>
</dbReference>
<evidence type="ECO:0000313" key="10">
    <source>
        <dbReference type="EMBL" id="SDC87168.1"/>
    </source>
</evidence>
<comment type="subunit">
    <text evidence="6">Part of the 50S ribosomal subunit.</text>
</comment>
<dbReference type="Pfam" id="PF00347">
    <property type="entry name" value="Ribosomal_L6"/>
    <property type="match status" value="2"/>
</dbReference>
<dbReference type="GO" id="GO:0003735">
    <property type="term" value="F:structural constituent of ribosome"/>
    <property type="evidence" value="ECO:0007669"/>
    <property type="project" value="UniProtKB-UniRule"/>
</dbReference>
<organism evidence="10 11">
    <name type="scientific">Halanaerobium congolense</name>
    <dbReference type="NCBI Taxonomy" id="54121"/>
    <lineage>
        <taxon>Bacteria</taxon>
        <taxon>Bacillati</taxon>
        <taxon>Bacillota</taxon>
        <taxon>Clostridia</taxon>
        <taxon>Halanaerobiales</taxon>
        <taxon>Halanaerobiaceae</taxon>
        <taxon>Halanaerobium</taxon>
    </lineage>
</organism>
<dbReference type="InterPro" id="IPR000702">
    <property type="entry name" value="Ribosomal_uL6-like"/>
</dbReference>